<dbReference type="InterPro" id="IPR000644">
    <property type="entry name" value="CBS_dom"/>
</dbReference>
<dbReference type="Gene3D" id="1.25.60.10">
    <property type="entry name" value="MgtE N-terminal domain-like"/>
    <property type="match status" value="1"/>
</dbReference>
<keyword evidence="8" id="KW-0129">CBS domain</keyword>
<dbReference type="SUPFAM" id="SSF158791">
    <property type="entry name" value="MgtE N-terminal domain-like"/>
    <property type="match status" value="1"/>
</dbReference>
<comment type="caution">
    <text evidence="9">Lacks conserved residue(s) required for the propagation of feature annotation.</text>
</comment>
<dbReference type="InterPro" id="IPR038076">
    <property type="entry name" value="MgtE_N_sf"/>
</dbReference>
<keyword evidence="5 9" id="KW-0460">Magnesium</keyword>
<keyword evidence="4 9" id="KW-0812">Transmembrane</keyword>
<feature type="transmembrane region" description="Helical" evidence="9">
    <location>
        <begin position="302"/>
        <end position="322"/>
    </location>
</feature>
<dbReference type="NCBIfam" id="TIGR00400">
    <property type="entry name" value="mgtE"/>
    <property type="match status" value="1"/>
</dbReference>
<dbReference type="Pfam" id="PF01769">
    <property type="entry name" value="MgtE"/>
    <property type="match status" value="1"/>
</dbReference>
<dbReference type="OrthoDB" id="9790355at2"/>
<dbReference type="Proteomes" id="UP000320386">
    <property type="component" value="Chromosome"/>
</dbReference>
<proteinExistence type="inferred from homology"/>
<accession>A0A518BXR6</accession>
<dbReference type="RefSeq" id="WP_145445951.1">
    <property type="nucleotide sequence ID" value="NZ_CP036280.1"/>
</dbReference>
<comment type="subunit">
    <text evidence="9">Homodimer.</text>
</comment>
<reference evidence="11 12" key="1">
    <citation type="submission" date="2019-02" db="EMBL/GenBank/DDBJ databases">
        <title>Deep-cultivation of Planctomycetes and their phenomic and genomic characterization uncovers novel biology.</title>
        <authorList>
            <person name="Wiegand S."/>
            <person name="Jogler M."/>
            <person name="Boedeker C."/>
            <person name="Pinto D."/>
            <person name="Vollmers J."/>
            <person name="Rivas-Marin E."/>
            <person name="Kohn T."/>
            <person name="Peeters S.H."/>
            <person name="Heuer A."/>
            <person name="Rast P."/>
            <person name="Oberbeckmann S."/>
            <person name="Bunk B."/>
            <person name="Jeske O."/>
            <person name="Meyerdierks A."/>
            <person name="Storesund J.E."/>
            <person name="Kallscheuer N."/>
            <person name="Luecker S."/>
            <person name="Lage O.M."/>
            <person name="Pohl T."/>
            <person name="Merkel B.J."/>
            <person name="Hornburger P."/>
            <person name="Mueller R.-W."/>
            <person name="Bruemmer F."/>
            <person name="Labrenz M."/>
            <person name="Spormann A.M."/>
            <person name="Op den Camp H."/>
            <person name="Overmann J."/>
            <person name="Amann R."/>
            <person name="Jetten M.S.M."/>
            <person name="Mascher T."/>
            <person name="Medema M.H."/>
            <person name="Devos D.P."/>
            <person name="Kaster A.-K."/>
            <person name="Ovreas L."/>
            <person name="Rohde M."/>
            <person name="Galperin M.Y."/>
            <person name="Jogler C."/>
        </authorList>
    </citation>
    <scope>NUCLEOTIDE SEQUENCE [LARGE SCALE GENOMIC DNA]</scope>
    <source>
        <strain evidence="11 12">Pan265</strain>
    </source>
</reference>
<gene>
    <name evidence="11" type="primary">mgtE</name>
    <name evidence="11" type="ORF">Pan265_16010</name>
</gene>
<evidence type="ECO:0000313" key="11">
    <source>
        <dbReference type="EMBL" id="QDU71748.1"/>
    </source>
</evidence>
<evidence type="ECO:0000313" key="12">
    <source>
        <dbReference type="Proteomes" id="UP000320386"/>
    </source>
</evidence>
<evidence type="ECO:0000256" key="6">
    <source>
        <dbReference type="ARBA" id="ARBA00022989"/>
    </source>
</evidence>
<dbReference type="Gene3D" id="1.10.357.20">
    <property type="entry name" value="SLC41 divalent cation transporters, integral membrane domain"/>
    <property type="match status" value="1"/>
</dbReference>
<keyword evidence="12" id="KW-1185">Reference proteome</keyword>
<dbReference type="SMART" id="SM00924">
    <property type="entry name" value="MgtE_N"/>
    <property type="match status" value="1"/>
</dbReference>
<dbReference type="GO" id="GO:0005886">
    <property type="term" value="C:plasma membrane"/>
    <property type="evidence" value="ECO:0007669"/>
    <property type="project" value="UniProtKB-SubCell"/>
</dbReference>
<feature type="transmembrane region" description="Helical" evidence="9">
    <location>
        <begin position="443"/>
        <end position="466"/>
    </location>
</feature>
<dbReference type="Pfam" id="PF00571">
    <property type="entry name" value="CBS"/>
    <property type="match status" value="1"/>
</dbReference>
<feature type="domain" description="CBS" evidence="10">
    <location>
        <begin position="219"/>
        <end position="277"/>
    </location>
</feature>
<evidence type="ECO:0000256" key="3">
    <source>
        <dbReference type="ARBA" id="ARBA00022448"/>
    </source>
</evidence>
<dbReference type="Gene3D" id="3.10.580.10">
    <property type="entry name" value="CBS-domain"/>
    <property type="match status" value="1"/>
</dbReference>
<dbReference type="GO" id="GO:0015095">
    <property type="term" value="F:magnesium ion transmembrane transporter activity"/>
    <property type="evidence" value="ECO:0007669"/>
    <property type="project" value="UniProtKB-UniRule"/>
</dbReference>
<comment type="subcellular location">
    <subcellularLocation>
        <location evidence="9">Cell membrane</location>
        <topology evidence="9">Multi-pass membrane protein</topology>
    </subcellularLocation>
    <subcellularLocation>
        <location evidence="1">Membrane</location>
        <topology evidence="1">Multi-pass membrane protein</topology>
    </subcellularLocation>
</comment>
<comment type="similarity">
    <text evidence="2 9">Belongs to the SLC41A transporter family.</text>
</comment>
<protein>
    <recommendedName>
        <fullName evidence="9">Magnesium transporter MgtE</fullName>
    </recommendedName>
</protein>
<evidence type="ECO:0000256" key="8">
    <source>
        <dbReference type="PROSITE-ProRule" id="PRU00703"/>
    </source>
</evidence>
<keyword evidence="3 9" id="KW-0813">Transport</keyword>
<evidence type="ECO:0000259" key="10">
    <source>
        <dbReference type="PROSITE" id="PS51371"/>
    </source>
</evidence>
<sequence>MPETDPPSEELKVSTPEGAEVDAPALLDHLLEVNDLSGLQRFVYDQPAGEMARAISRLTDEERSQLINILPAECGAYLVEELSVEQASDLLAEVSPAKAAEMVDPLPSDAQTDLISRLDDDEAEAILRELDPDDAYEVRRLASYEPDTAGGLMAAEYLAFFQTMSVREVVDDLRTNASEYQEYDVQYVYIIGKSGELRGVVRLRDLVLTPGDERIDTIMIRNPTFVRDQDDLSTLEQFFDAQFFQAAPVIDEHERLVGVVRRAAVEEAIGEASSKAMLRIGGIIAGEETRSMPAWSRALRRLAFLAPNIVLNLVAASVVAFYEPTIKRVTALAIFLPILSDMSGCSGNQAVAVSMRELALGLVKPNEVLRTLWKEVMVGLLNGMILGTALGLVAYAMRGEQFAWIGLVVGAALAANTVISVAIGGSVPLLLKRIKMDPAMASGPILTTITDLCGFFFALYLATLFLPPLPPD</sequence>
<dbReference type="PANTHER" id="PTHR41394">
    <property type="entry name" value="MAGNESIUM TRANSPORTER MGTE"/>
    <property type="match status" value="1"/>
</dbReference>
<dbReference type="InterPro" id="IPR046342">
    <property type="entry name" value="CBS_dom_sf"/>
</dbReference>
<dbReference type="SUPFAM" id="SSF54631">
    <property type="entry name" value="CBS-domain pair"/>
    <property type="match status" value="1"/>
</dbReference>
<keyword evidence="7 9" id="KW-0472">Membrane</keyword>
<comment type="function">
    <text evidence="9">Acts as a magnesium transporter.</text>
</comment>
<evidence type="ECO:0000256" key="2">
    <source>
        <dbReference type="ARBA" id="ARBA00009749"/>
    </source>
</evidence>
<evidence type="ECO:0000256" key="9">
    <source>
        <dbReference type="RuleBase" id="RU362011"/>
    </source>
</evidence>
<dbReference type="PROSITE" id="PS51371">
    <property type="entry name" value="CBS"/>
    <property type="match status" value="1"/>
</dbReference>
<dbReference type="SUPFAM" id="SSF161093">
    <property type="entry name" value="MgtE membrane domain-like"/>
    <property type="match status" value="1"/>
</dbReference>
<evidence type="ECO:0000256" key="7">
    <source>
        <dbReference type="ARBA" id="ARBA00023136"/>
    </source>
</evidence>
<dbReference type="PANTHER" id="PTHR41394:SF5">
    <property type="entry name" value="SLC41A_MGTE INTEGRAL MEMBRANE DOMAIN-CONTAINING PROTEIN"/>
    <property type="match status" value="1"/>
</dbReference>
<dbReference type="EMBL" id="CP036280">
    <property type="protein sequence ID" value="QDU71748.1"/>
    <property type="molecule type" value="Genomic_DNA"/>
</dbReference>
<feature type="transmembrane region" description="Helical" evidence="9">
    <location>
        <begin position="376"/>
        <end position="396"/>
    </location>
</feature>
<keyword evidence="9" id="KW-1003">Cell membrane</keyword>
<organism evidence="11 12">
    <name type="scientific">Mucisphaera calidilacus</name>
    <dbReference type="NCBI Taxonomy" id="2527982"/>
    <lineage>
        <taxon>Bacteria</taxon>
        <taxon>Pseudomonadati</taxon>
        <taxon>Planctomycetota</taxon>
        <taxon>Phycisphaerae</taxon>
        <taxon>Phycisphaerales</taxon>
        <taxon>Phycisphaeraceae</taxon>
        <taxon>Mucisphaera</taxon>
    </lineage>
</organism>
<dbReference type="KEGG" id="mcad:Pan265_16010"/>
<keyword evidence="9" id="KW-0479">Metal-binding</keyword>
<dbReference type="GO" id="GO:0046872">
    <property type="term" value="F:metal ion binding"/>
    <property type="evidence" value="ECO:0007669"/>
    <property type="project" value="UniProtKB-KW"/>
</dbReference>
<dbReference type="Pfam" id="PF03448">
    <property type="entry name" value="MgtE_N"/>
    <property type="match status" value="1"/>
</dbReference>
<dbReference type="InterPro" id="IPR036739">
    <property type="entry name" value="SLC41_membr_dom_sf"/>
</dbReference>
<evidence type="ECO:0000256" key="5">
    <source>
        <dbReference type="ARBA" id="ARBA00022842"/>
    </source>
</evidence>
<evidence type="ECO:0000256" key="1">
    <source>
        <dbReference type="ARBA" id="ARBA00004141"/>
    </source>
</evidence>
<dbReference type="AlphaFoldDB" id="A0A518BXR6"/>
<dbReference type="InterPro" id="IPR006667">
    <property type="entry name" value="SLC41_membr_dom"/>
</dbReference>
<keyword evidence="6 9" id="KW-1133">Transmembrane helix</keyword>
<dbReference type="CDD" id="cd04606">
    <property type="entry name" value="CBS_pair_Mg_transporter"/>
    <property type="match status" value="1"/>
</dbReference>
<feature type="transmembrane region" description="Helical" evidence="9">
    <location>
        <begin position="402"/>
        <end position="431"/>
    </location>
</feature>
<dbReference type="InterPro" id="IPR006668">
    <property type="entry name" value="Mg_transptr_MgtE_intracell_dom"/>
</dbReference>
<dbReference type="InterPro" id="IPR006669">
    <property type="entry name" value="MgtE_transporter"/>
</dbReference>
<name>A0A518BXR6_9BACT</name>
<evidence type="ECO:0000256" key="4">
    <source>
        <dbReference type="ARBA" id="ARBA00022692"/>
    </source>
</evidence>